<gene>
    <name evidence="6" type="ORF">GCM10011609_60410</name>
</gene>
<keyword evidence="3" id="KW-0547">Nucleotide-binding</keyword>
<dbReference type="PANTHER" id="PTHR43776:SF7">
    <property type="entry name" value="D,D-DIPEPTIDE TRANSPORT ATP-BINDING PROTEIN DDPF-RELATED"/>
    <property type="match status" value="1"/>
</dbReference>
<dbReference type="InterPro" id="IPR017871">
    <property type="entry name" value="ABC_transporter-like_CS"/>
</dbReference>
<evidence type="ECO:0000259" key="5">
    <source>
        <dbReference type="PROSITE" id="PS50893"/>
    </source>
</evidence>
<dbReference type="CDD" id="cd03257">
    <property type="entry name" value="ABC_NikE_OppD_transporters"/>
    <property type="match status" value="1"/>
</dbReference>
<dbReference type="GO" id="GO:0005524">
    <property type="term" value="F:ATP binding"/>
    <property type="evidence" value="ECO:0007669"/>
    <property type="project" value="UniProtKB-KW"/>
</dbReference>
<keyword evidence="4 6" id="KW-0067">ATP-binding</keyword>
<keyword evidence="7" id="KW-1185">Reference proteome</keyword>
<feature type="domain" description="ABC transporter" evidence="5">
    <location>
        <begin position="6"/>
        <end position="255"/>
    </location>
</feature>
<organism evidence="6 7">
    <name type="scientific">Lentzea pudingi</name>
    <dbReference type="NCBI Taxonomy" id="1789439"/>
    <lineage>
        <taxon>Bacteria</taxon>
        <taxon>Bacillati</taxon>
        <taxon>Actinomycetota</taxon>
        <taxon>Actinomycetes</taxon>
        <taxon>Pseudonocardiales</taxon>
        <taxon>Pseudonocardiaceae</taxon>
        <taxon>Lentzea</taxon>
    </lineage>
</organism>
<dbReference type="PANTHER" id="PTHR43776">
    <property type="entry name" value="TRANSPORT ATP-BINDING PROTEIN"/>
    <property type="match status" value="1"/>
</dbReference>
<dbReference type="NCBIfam" id="TIGR01727">
    <property type="entry name" value="oligo_HPY"/>
    <property type="match status" value="1"/>
</dbReference>
<dbReference type="Proteomes" id="UP000597656">
    <property type="component" value="Unassembled WGS sequence"/>
</dbReference>
<evidence type="ECO:0000256" key="2">
    <source>
        <dbReference type="ARBA" id="ARBA00022448"/>
    </source>
</evidence>
<evidence type="ECO:0000313" key="6">
    <source>
        <dbReference type="EMBL" id="GGN12098.1"/>
    </source>
</evidence>
<name>A0ABQ2IL45_9PSEU</name>
<dbReference type="SMART" id="SM00382">
    <property type="entry name" value="AAA"/>
    <property type="match status" value="1"/>
</dbReference>
<dbReference type="Pfam" id="PF08352">
    <property type="entry name" value="oligo_HPY"/>
    <property type="match status" value="1"/>
</dbReference>
<dbReference type="Pfam" id="PF00005">
    <property type="entry name" value="ABC_tran"/>
    <property type="match status" value="1"/>
</dbReference>
<dbReference type="InterPro" id="IPR027417">
    <property type="entry name" value="P-loop_NTPase"/>
</dbReference>
<dbReference type="InterPro" id="IPR003439">
    <property type="entry name" value="ABC_transporter-like_ATP-bd"/>
</dbReference>
<sequence>MTAPLLEVTDLVKEFPVRGKGIIPRNVGTVQAVSGVSFTLHPGETLGLVGESGCGKSTTGRAILQLHKPTSGSVKFEGRELTTMSNKQLRPLRKDIQIVFQDPYASLNPKWQVNDIIAEPLVIHGVEGGVQRRVNELMELVGLNPEHRGRYAHEFSGGQRQRIGIARALALNPRFLVLDEPVSALDVSVQAGVVNLLEELQERLGLAYLFVAHDLSVVRHISDRVAVMYLGKIIEMGDREAIYGKPMHPYTQALLSAVPMPDPKAERQRQRIVLTGDVPSPVNPPSGCRFRTRCWKAQDICATEEPKLERRGGPEGTLSACHFAEERAVV</sequence>
<comment type="similarity">
    <text evidence="1">Belongs to the ABC transporter superfamily.</text>
</comment>
<dbReference type="NCBIfam" id="NF008453">
    <property type="entry name" value="PRK11308.1"/>
    <property type="match status" value="1"/>
</dbReference>
<protein>
    <submittedName>
        <fullName evidence="6">Dipeptide/oligopeptide/nickel ABC transporter ATP-binding protein</fullName>
    </submittedName>
</protein>
<comment type="caution">
    <text evidence="6">The sequence shown here is derived from an EMBL/GenBank/DDBJ whole genome shotgun (WGS) entry which is preliminary data.</text>
</comment>
<evidence type="ECO:0000256" key="3">
    <source>
        <dbReference type="ARBA" id="ARBA00022741"/>
    </source>
</evidence>
<dbReference type="EMBL" id="BMNC01000010">
    <property type="protein sequence ID" value="GGN12098.1"/>
    <property type="molecule type" value="Genomic_DNA"/>
</dbReference>
<evidence type="ECO:0000313" key="7">
    <source>
        <dbReference type="Proteomes" id="UP000597656"/>
    </source>
</evidence>
<dbReference type="Gene3D" id="3.40.50.300">
    <property type="entry name" value="P-loop containing nucleotide triphosphate hydrolases"/>
    <property type="match status" value="1"/>
</dbReference>
<evidence type="ECO:0000256" key="4">
    <source>
        <dbReference type="ARBA" id="ARBA00022840"/>
    </source>
</evidence>
<keyword evidence="2" id="KW-0813">Transport</keyword>
<dbReference type="PROSITE" id="PS50893">
    <property type="entry name" value="ABC_TRANSPORTER_2"/>
    <property type="match status" value="1"/>
</dbReference>
<dbReference type="InterPro" id="IPR013563">
    <property type="entry name" value="Oligopep_ABC_C"/>
</dbReference>
<dbReference type="InterPro" id="IPR050319">
    <property type="entry name" value="ABC_transp_ATP-bind"/>
</dbReference>
<evidence type="ECO:0000256" key="1">
    <source>
        <dbReference type="ARBA" id="ARBA00005417"/>
    </source>
</evidence>
<reference evidence="7" key="1">
    <citation type="journal article" date="2019" name="Int. J. Syst. Evol. Microbiol.">
        <title>The Global Catalogue of Microorganisms (GCM) 10K type strain sequencing project: providing services to taxonomists for standard genome sequencing and annotation.</title>
        <authorList>
            <consortium name="The Broad Institute Genomics Platform"/>
            <consortium name="The Broad Institute Genome Sequencing Center for Infectious Disease"/>
            <person name="Wu L."/>
            <person name="Ma J."/>
        </authorList>
    </citation>
    <scope>NUCLEOTIDE SEQUENCE [LARGE SCALE GENOMIC DNA]</scope>
    <source>
        <strain evidence="7">CGMCC 4.7319</strain>
    </source>
</reference>
<dbReference type="InterPro" id="IPR003593">
    <property type="entry name" value="AAA+_ATPase"/>
</dbReference>
<accession>A0ABQ2IL45</accession>
<proteinExistence type="inferred from homology"/>
<dbReference type="RefSeq" id="WP_189158236.1">
    <property type="nucleotide sequence ID" value="NZ_BMNC01000010.1"/>
</dbReference>
<dbReference type="PROSITE" id="PS00211">
    <property type="entry name" value="ABC_TRANSPORTER_1"/>
    <property type="match status" value="1"/>
</dbReference>
<dbReference type="SUPFAM" id="SSF52540">
    <property type="entry name" value="P-loop containing nucleoside triphosphate hydrolases"/>
    <property type="match status" value="1"/>
</dbReference>